<sequence>MGRRHLLNDEEMRDAYLYLQGPAHDTSPSLLQESVEMDTCTRRFISLEQISLTNLNGFNELATIHQPSLSQREVICLEPRHTARAHYIVDSLNRLCCKPKSNLPTLRGDPSLDMFLSMDDLEDELDASSSQMGFLCASPPVRANNPLIQDVQFVRQTPTLASPFGNCNGGKSYSSKVERVPGCGTSVSWRETHCEN</sequence>
<protein>
    <submittedName>
        <fullName evidence="1">Uncharacterized protein</fullName>
    </submittedName>
</protein>
<dbReference type="PANTHER" id="PTHR33384">
    <property type="entry name" value="EXPRESSED PROTEIN"/>
    <property type="match status" value="1"/>
</dbReference>
<keyword evidence="2" id="KW-1185">Reference proteome</keyword>
<dbReference type="PANTHER" id="PTHR33384:SF27">
    <property type="entry name" value="OS05G0102500 PROTEIN"/>
    <property type="match status" value="1"/>
</dbReference>
<organism evidence="1 2">
    <name type="scientific">Tetracentron sinense</name>
    <name type="common">Spur-leaf</name>
    <dbReference type="NCBI Taxonomy" id="13715"/>
    <lineage>
        <taxon>Eukaryota</taxon>
        <taxon>Viridiplantae</taxon>
        <taxon>Streptophyta</taxon>
        <taxon>Embryophyta</taxon>
        <taxon>Tracheophyta</taxon>
        <taxon>Spermatophyta</taxon>
        <taxon>Magnoliopsida</taxon>
        <taxon>Trochodendrales</taxon>
        <taxon>Trochodendraceae</taxon>
        <taxon>Tetracentron</taxon>
    </lineage>
</organism>
<dbReference type="OrthoDB" id="1917254at2759"/>
<comment type="caution">
    <text evidence="1">The sequence shown here is derived from an EMBL/GenBank/DDBJ whole genome shotgun (WGS) entry which is preliminary data.</text>
</comment>
<reference evidence="1 2" key="1">
    <citation type="submission" date="2020-04" db="EMBL/GenBank/DDBJ databases">
        <title>Plant Genome Project.</title>
        <authorList>
            <person name="Zhang R.-G."/>
        </authorList>
    </citation>
    <scope>NUCLEOTIDE SEQUENCE [LARGE SCALE GENOMIC DNA]</scope>
    <source>
        <strain evidence="1">YNK0</strain>
        <tissue evidence="1">Leaf</tissue>
    </source>
</reference>
<evidence type="ECO:0000313" key="1">
    <source>
        <dbReference type="EMBL" id="KAF8400100.1"/>
    </source>
</evidence>
<dbReference type="Proteomes" id="UP000655225">
    <property type="component" value="Unassembled WGS sequence"/>
</dbReference>
<evidence type="ECO:0000313" key="2">
    <source>
        <dbReference type="Proteomes" id="UP000655225"/>
    </source>
</evidence>
<accession>A0A834Z407</accession>
<proteinExistence type="predicted"/>
<dbReference type="OMA" id="WRETHCE"/>
<dbReference type="EMBL" id="JABCRI010000010">
    <property type="protein sequence ID" value="KAF8400100.1"/>
    <property type="molecule type" value="Genomic_DNA"/>
</dbReference>
<gene>
    <name evidence="1" type="ORF">HHK36_015975</name>
</gene>
<dbReference type="AlphaFoldDB" id="A0A834Z407"/>
<name>A0A834Z407_TETSI</name>